<evidence type="ECO:0000313" key="1">
    <source>
        <dbReference type="EMBL" id="DAF88318.1"/>
    </source>
</evidence>
<dbReference type="EMBL" id="BK015983">
    <property type="protein sequence ID" value="DAF88318.1"/>
    <property type="molecule type" value="Genomic_DNA"/>
</dbReference>
<proteinExistence type="predicted"/>
<sequence>MKEYRCMCGKLLFKGKFKGIISIMCRHCKKLIEFHSENQDK</sequence>
<reference evidence="1" key="1">
    <citation type="journal article" date="2021" name="Proc. Natl. Acad. Sci. U.S.A.">
        <title>A Catalog of Tens of Thousands of Viruses from Human Metagenomes Reveals Hidden Associations with Chronic Diseases.</title>
        <authorList>
            <person name="Tisza M.J."/>
            <person name="Buck C.B."/>
        </authorList>
    </citation>
    <scope>NUCLEOTIDE SEQUENCE</scope>
    <source>
        <strain evidence="1">Ctt8434</strain>
    </source>
</reference>
<organism evidence="1">
    <name type="scientific">Siphoviridae sp. ctt8434</name>
    <dbReference type="NCBI Taxonomy" id="2825703"/>
    <lineage>
        <taxon>Viruses</taxon>
        <taxon>Duplodnaviria</taxon>
        <taxon>Heunggongvirae</taxon>
        <taxon>Uroviricota</taxon>
        <taxon>Caudoviricetes</taxon>
    </lineage>
</organism>
<dbReference type="GO" id="GO:0000428">
    <property type="term" value="C:DNA-directed RNA polymerase complex"/>
    <property type="evidence" value="ECO:0007669"/>
    <property type="project" value="UniProtKB-KW"/>
</dbReference>
<accession>A0A8S5U1L1</accession>
<keyword evidence="1" id="KW-0804">Transcription</keyword>
<protein>
    <submittedName>
        <fullName evidence="1">DNA-directed RNA polymerase</fullName>
    </submittedName>
</protein>
<name>A0A8S5U1L1_9CAUD</name>
<keyword evidence="1" id="KW-0240">DNA-directed RNA polymerase</keyword>